<proteinExistence type="predicted"/>
<name>A0A1E5QF20_9CYAN</name>
<protein>
    <submittedName>
        <fullName evidence="1">Membrane-anchored protein</fullName>
    </submittedName>
</protein>
<evidence type="ECO:0000313" key="1">
    <source>
        <dbReference type="EMBL" id="OEJ73197.1"/>
    </source>
</evidence>
<dbReference type="InterPro" id="IPR025833">
    <property type="entry name" value="GDYXXLXY"/>
</dbReference>
<dbReference type="STRING" id="1781255.BH720_21700"/>
<gene>
    <name evidence="1" type="ORF">BH720_21700</name>
</gene>
<accession>A0A1E5QF20</accession>
<reference evidence="1" key="1">
    <citation type="submission" date="2016-09" db="EMBL/GenBank/DDBJ databases">
        <title>Draft genome of thermotolerant cyanobacterium Desertifilum sp. strain IPPAS B-1220.</title>
        <authorList>
            <person name="Sinetova M.A."/>
            <person name="Bolakhan K."/>
            <person name="Zayadan B.K."/>
            <person name="Mironov K.S."/>
            <person name="Ustinova V."/>
            <person name="Kupriyanova E.V."/>
            <person name="Sidorov R.A."/>
            <person name="Skrypnik A.N."/>
            <person name="Gogoleva N.E."/>
            <person name="Gogolev Y.V."/>
            <person name="Los D.A."/>
        </authorList>
    </citation>
    <scope>NUCLEOTIDE SEQUENCE [LARGE SCALE GENOMIC DNA]</scope>
    <source>
        <strain evidence="1">IPPAS B-1220</strain>
    </source>
</reference>
<dbReference type="Pfam" id="PF14345">
    <property type="entry name" value="GDYXXLXY"/>
    <property type="match status" value="1"/>
</dbReference>
<organism evidence="1">
    <name type="scientific">Desertifilum tharense IPPAS B-1220</name>
    <dbReference type="NCBI Taxonomy" id="1781255"/>
    <lineage>
        <taxon>Bacteria</taxon>
        <taxon>Bacillati</taxon>
        <taxon>Cyanobacteriota</taxon>
        <taxon>Cyanophyceae</taxon>
        <taxon>Desertifilales</taxon>
        <taxon>Desertifilaceae</taxon>
        <taxon>Desertifilum</taxon>
    </lineage>
</organism>
<sequence length="211" mass="24312">MNPNITATRPSRKLLPSWRLWLPFVFQAALIISVPAQAVYTHLMGKTVILQTMPVDPYDLLRGYSQTLSYDISRWDTLQALPGWKELLEEPNSNESFPAPGTSFYVVLEEPETPEAANAEPLPWKPVQVSRNRPSQLNPNQVAIKGYFNYAQIKYGLETYYMPEDQRQQINHDISAAQLSEDRPFRVEVKVDERGRAVPVSLWISDRNYRF</sequence>
<dbReference type="AlphaFoldDB" id="A0A1E5QF20"/>
<dbReference type="EMBL" id="MJGC01000099">
    <property type="protein sequence ID" value="OEJ73197.1"/>
    <property type="molecule type" value="Genomic_DNA"/>
</dbReference>
<comment type="caution">
    <text evidence="1">The sequence shown here is derived from an EMBL/GenBank/DDBJ whole genome shotgun (WGS) entry which is preliminary data.</text>
</comment>